<gene>
    <name evidence="2" type="ORF">TPAR_04698</name>
</gene>
<comment type="caution">
    <text evidence="2">The sequence shown here is derived from an EMBL/GenBank/DDBJ whole genome shotgun (WGS) entry which is preliminary data.</text>
</comment>
<dbReference type="Proteomes" id="UP000237481">
    <property type="component" value="Unassembled WGS sequence"/>
</dbReference>
<dbReference type="STRING" id="94208.A0A2S4KY43"/>
<dbReference type="SUPFAM" id="SSF53474">
    <property type="entry name" value="alpha/beta-Hydrolases"/>
    <property type="match status" value="1"/>
</dbReference>
<dbReference type="Gene3D" id="3.40.50.1820">
    <property type="entry name" value="alpha/beta hydrolase"/>
    <property type="match status" value="1"/>
</dbReference>
<dbReference type="AlphaFoldDB" id="A0A2S4KY43"/>
<name>A0A2S4KY43_9HYPO</name>
<dbReference type="OrthoDB" id="5140254at2759"/>
<dbReference type="InterPro" id="IPR002018">
    <property type="entry name" value="CarbesteraseB"/>
</dbReference>
<organism evidence="2 3">
    <name type="scientific">Tolypocladium paradoxum</name>
    <dbReference type="NCBI Taxonomy" id="94208"/>
    <lineage>
        <taxon>Eukaryota</taxon>
        <taxon>Fungi</taxon>
        <taxon>Dikarya</taxon>
        <taxon>Ascomycota</taxon>
        <taxon>Pezizomycotina</taxon>
        <taxon>Sordariomycetes</taxon>
        <taxon>Hypocreomycetidae</taxon>
        <taxon>Hypocreales</taxon>
        <taxon>Ophiocordycipitaceae</taxon>
        <taxon>Tolypocladium</taxon>
    </lineage>
</organism>
<feature type="domain" description="Carboxylesterase type B" evidence="1">
    <location>
        <begin position="43"/>
        <end position="192"/>
    </location>
</feature>
<keyword evidence="3" id="KW-1185">Reference proteome</keyword>
<dbReference type="InterPro" id="IPR029058">
    <property type="entry name" value="AB_hydrolase_fold"/>
</dbReference>
<evidence type="ECO:0000313" key="2">
    <source>
        <dbReference type="EMBL" id="POR35106.1"/>
    </source>
</evidence>
<sequence>MKTQLALQGAPEYGLYLAEMACMPQVDLGYEVHEALSYIKRGNTYIFSNIRYAQPPLDYPHFTAPLPPTYGKPVVQKGKETPYLHGNISNYNYTQAKEAATEVKPFQSKYDMGDEFTEDCLFLDVAVPMKTDPNDRGNPAGVTHESQHDGSDGIIFIAPNYRVGAFGWLAGASLEAINGTANVGLHDQRLALD</sequence>
<protein>
    <submittedName>
        <fullName evidence="2">Carboxylic ester hydrolase</fullName>
    </submittedName>
</protein>
<dbReference type="GO" id="GO:0016787">
    <property type="term" value="F:hydrolase activity"/>
    <property type="evidence" value="ECO:0007669"/>
    <property type="project" value="UniProtKB-KW"/>
</dbReference>
<accession>A0A2S4KY43</accession>
<dbReference type="Pfam" id="PF00135">
    <property type="entry name" value="COesterase"/>
    <property type="match status" value="1"/>
</dbReference>
<dbReference type="PANTHER" id="PTHR11559">
    <property type="entry name" value="CARBOXYLESTERASE"/>
    <property type="match status" value="1"/>
</dbReference>
<dbReference type="EMBL" id="PKSG01000469">
    <property type="protein sequence ID" value="POR35106.1"/>
    <property type="molecule type" value="Genomic_DNA"/>
</dbReference>
<evidence type="ECO:0000259" key="1">
    <source>
        <dbReference type="Pfam" id="PF00135"/>
    </source>
</evidence>
<keyword evidence="2" id="KW-0378">Hydrolase</keyword>
<dbReference type="InterPro" id="IPR050309">
    <property type="entry name" value="Type-B_Carboxylest/Lipase"/>
</dbReference>
<reference evidence="2 3" key="1">
    <citation type="submission" date="2018-01" db="EMBL/GenBank/DDBJ databases">
        <title>Harnessing the power of phylogenomics to disentangle the directionality and signatures of interkingdom host jumping in the parasitic fungal genus Tolypocladium.</title>
        <authorList>
            <person name="Quandt C.A."/>
            <person name="Patterson W."/>
            <person name="Spatafora J.W."/>
        </authorList>
    </citation>
    <scope>NUCLEOTIDE SEQUENCE [LARGE SCALE GENOMIC DNA]</scope>
    <source>
        <strain evidence="2 3">NRBC 100945</strain>
    </source>
</reference>
<proteinExistence type="predicted"/>
<evidence type="ECO:0000313" key="3">
    <source>
        <dbReference type="Proteomes" id="UP000237481"/>
    </source>
</evidence>